<reference evidence="1 2" key="1">
    <citation type="submission" date="2019-04" db="EMBL/GenBank/DDBJ databases">
        <title>A novel phosphate-accumulating bacterium identified in bioreactor for phosphate removal from wastewater.</title>
        <authorList>
            <person name="Kotlyarov R.Y."/>
            <person name="Beletsky A.V."/>
            <person name="Kallistova A.Y."/>
            <person name="Dorofeev A.G."/>
            <person name="Nikolaev Y.Y."/>
            <person name="Pimenov N.V."/>
            <person name="Ravin N.V."/>
            <person name="Mardanov A.V."/>
        </authorList>
    </citation>
    <scope>NUCLEOTIDE SEQUENCE [LARGE SCALE GENOMIC DNA]</scope>
    <source>
        <strain evidence="1 2">Bin19</strain>
    </source>
</reference>
<keyword evidence="2" id="KW-1185">Reference proteome</keyword>
<dbReference type="AlphaFoldDB" id="A0A5S4ERI2"/>
<dbReference type="InterPro" id="IPR005358">
    <property type="entry name" value="Puta_zinc/iron-chelating_dom"/>
</dbReference>
<sequence>MVRRYGKLSTTSMSDSCQSCGACCAAFRVSFYWAEADDAPGGHVPVTLTEELTPHLRCMRGTHSRAPRCVALDGEVGGAVACRIYPQRPSPCREVIPGDERCRRAQELRGLTGPNGETIHEISARMELLRPGTPDELTQVTLPRKPWT</sequence>
<accession>A0A5S4ERI2</accession>
<dbReference type="EMBL" id="SWAD01000015">
    <property type="protein sequence ID" value="TMQ77938.1"/>
    <property type="molecule type" value="Genomic_DNA"/>
</dbReference>
<evidence type="ECO:0000313" key="1">
    <source>
        <dbReference type="EMBL" id="TMQ77938.1"/>
    </source>
</evidence>
<dbReference type="Proteomes" id="UP000306324">
    <property type="component" value="Unassembled WGS sequence"/>
</dbReference>
<organism evidence="1 2">
    <name type="scientific">Candidatus Accumulibacter phosphatis</name>
    <dbReference type="NCBI Taxonomy" id="327160"/>
    <lineage>
        <taxon>Bacteria</taxon>
        <taxon>Pseudomonadati</taxon>
        <taxon>Pseudomonadota</taxon>
        <taxon>Betaproteobacteria</taxon>
        <taxon>Candidatus Accumulibacter</taxon>
    </lineage>
</organism>
<comment type="caution">
    <text evidence="1">The sequence shown here is derived from an EMBL/GenBank/DDBJ whole genome shotgun (WGS) entry which is preliminary data.</text>
</comment>
<evidence type="ECO:0000313" key="2">
    <source>
        <dbReference type="Proteomes" id="UP000306324"/>
    </source>
</evidence>
<dbReference type="Pfam" id="PF03692">
    <property type="entry name" value="CxxCxxCC"/>
    <property type="match status" value="1"/>
</dbReference>
<proteinExistence type="predicted"/>
<name>A0A5S4ERI2_9PROT</name>
<protein>
    <submittedName>
        <fullName evidence="1">Ferredoxin</fullName>
    </submittedName>
</protein>
<gene>
    <name evidence="1" type="ORF">ACCUM_2538</name>
</gene>